<dbReference type="InterPro" id="IPR035942">
    <property type="entry name" value="Lp2179-like_sf"/>
</dbReference>
<comment type="caution">
    <text evidence="1">The sequence shown here is derived from an EMBL/GenBank/DDBJ whole genome shotgun (WGS) entry which is preliminary data.</text>
</comment>
<sequence length="113" mass="12711">MAFEKSIQLLGDTVTYELSADVKKYTLRDLGFAETKAGNFQLERSLDPNSPFNQGIKVKIVVDKTLSGFKMSTTTANGLKAVNIFKDENKKAETEQFDYVIGQLVDRDVLKKR</sequence>
<proteinExistence type="predicted"/>
<accession>A0A5C6M8M0</accession>
<reference evidence="1 2" key="1">
    <citation type="submission" date="2019-04" db="EMBL/GenBank/DDBJ databases">
        <title>In vitro growth and metabolic characteristics of meat-borne Lactobacillus algidus strains.</title>
        <authorList>
            <person name="Sade E."/>
            <person name="Per J."/>
            <person name="Tytti H."/>
            <person name="Johanna B.K."/>
        </authorList>
    </citation>
    <scope>NUCLEOTIDE SEQUENCE [LARGE SCALE GENOMIC DNA]</scope>
    <source>
        <strain evidence="1 2">LTS37-1</strain>
    </source>
</reference>
<dbReference type="Gene3D" id="3.30.1820.10">
    <property type="entry name" value="Lp2179-like"/>
    <property type="match status" value="1"/>
</dbReference>
<dbReference type="EMBL" id="SRRQ01000010">
    <property type="protein sequence ID" value="TWW10637.1"/>
    <property type="molecule type" value="Genomic_DNA"/>
</dbReference>
<evidence type="ECO:0000313" key="2">
    <source>
        <dbReference type="Proteomes" id="UP000321659"/>
    </source>
</evidence>
<protein>
    <submittedName>
        <fullName evidence="1">Cysteine desulfurase</fullName>
    </submittedName>
</protein>
<dbReference type="RefSeq" id="WP_146303034.1">
    <property type="nucleotide sequence ID" value="NZ_JANXKU010000003.1"/>
</dbReference>
<dbReference type="Pfam" id="PF08866">
    <property type="entry name" value="DUF1831"/>
    <property type="match status" value="1"/>
</dbReference>
<dbReference type="InterPro" id="IPR014965">
    <property type="entry name" value="Amino_acid_metab_prot_put"/>
</dbReference>
<organism evidence="1 2">
    <name type="scientific">Dellaglioa algida</name>
    <dbReference type="NCBI Taxonomy" id="105612"/>
    <lineage>
        <taxon>Bacteria</taxon>
        <taxon>Bacillati</taxon>
        <taxon>Bacillota</taxon>
        <taxon>Bacilli</taxon>
        <taxon>Lactobacillales</taxon>
        <taxon>Lactobacillaceae</taxon>
        <taxon>Dellaglioa</taxon>
    </lineage>
</organism>
<name>A0A5C6M8M0_9LACO</name>
<dbReference type="Proteomes" id="UP000321659">
    <property type="component" value="Unassembled WGS sequence"/>
</dbReference>
<dbReference type="AlphaFoldDB" id="A0A5C6M8M0"/>
<dbReference type="SUPFAM" id="SSF160800">
    <property type="entry name" value="Lp2179-like"/>
    <property type="match status" value="1"/>
</dbReference>
<gene>
    <name evidence="1" type="ORF">LABALGLTS371_12840</name>
</gene>
<evidence type="ECO:0000313" key="1">
    <source>
        <dbReference type="EMBL" id="TWW10637.1"/>
    </source>
</evidence>